<reference evidence="2" key="1">
    <citation type="submission" date="2024-07" db="EMBL/GenBank/DDBJ databases">
        <authorList>
            <person name="Yu S.T."/>
        </authorList>
    </citation>
    <scope>NUCLEOTIDE SEQUENCE</scope>
    <source>
        <strain evidence="2">R08</strain>
    </source>
</reference>
<dbReference type="PANTHER" id="PTHR43798:SF27">
    <property type="entry name" value="HYDROLASE ALPHA_BETA HYDROLASE FOLD FAMILY"/>
    <property type="match status" value="1"/>
</dbReference>
<sequence length="278" mass="29925">MPTFTATDGTELAYHVRGEGEPLVVLPGGPMRASVYLGDLGGLTAHRRLILLDLRGTGDSATPVDRASYRCDRLVDDVEVLRAHMGLEHMDLLAHSAGGSLAMLYAARYPERVARLALITATPWALGMPATAEDRLAAARLRKGEPWFEAAYPAFEAWLAGTGDFDPAFEPFFYGSWDAVTAKHCALADGQCNDEAAELYFSEGAFDPPATLAALAELPAPALVLAGELDGGPRPDLTRRSADAFRQAELAVQPGAGHYPWLDDPAWFVRRVTAFLEG</sequence>
<protein>
    <submittedName>
        <fullName evidence="2">Alpha/beta fold hydrolase</fullName>
    </submittedName>
</protein>
<dbReference type="GO" id="GO:0016020">
    <property type="term" value="C:membrane"/>
    <property type="evidence" value="ECO:0007669"/>
    <property type="project" value="TreeGrafter"/>
</dbReference>
<proteinExistence type="predicted"/>
<dbReference type="AlphaFoldDB" id="A0AB39M6M1"/>
<dbReference type="InterPro" id="IPR029058">
    <property type="entry name" value="AB_hydrolase_fold"/>
</dbReference>
<evidence type="ECO:0000259" key="1">
    <source>
        <dbReference type="Pfam" id="PF00561"/>
    </source>
</evidence>
<name>A0AB39M6M1_9ACTN</name>
<dbReference type="SUPFAM" id="SSF53474">
    <property type="entry name" value="alpha/beta-Hydrolases"/>
    <property type="match status" value="1"/>
</dbReference>
<accession>A0AB39M6M1</accession>
<dbReference type="InterPro" id="IPR050266">
    <property type="entry name" value="AB_hydrolase_sf"/>
</dbReference>
<dbReference type="GO" id="GO:0016787">
    <property type="term" value="F:hydrolase activity"/>
    <property type="evidence" value="ECO:0007669"/>
    <property type="project" value="UniProtKB-KW"/>
</dbReference>
<evidence type="ECO:0000313" key="2">
    <source>
        <dbReference type="EMBL" id="XDQ01798.1"/>
    </source>
</evidence>
<dbReference type="PRINTS" id="PR00111">
    <property type="entry name" value="ABHYDROLASE"/>
</dbReference>
<dbReference type="InterPro" id="IPR000073">
    <property type="entry name" value="AB_hydrolase_1"/>
</dbReference>
<dbReference type="EMBL" id="CP163431">
    <property type="protein sequence ID" value="XDQ01798.1"/>
    <property type="molecule type" value="Genomic_DNA"/>
</dbReference>
<keyword evidence="2" id="KW-0378">Hydrolase</keyword>
<feature type="domain" description="AB hydrolase-1" evidence="1">
    <location>
        <begin position="22"/>
        <end position="265"/>
    </location>
</feature>
<dbReference type="RefSeq" id="WP_369188090.1">
    <property type="nucleotide sequence ID" value="NZ_CP163431.1"/>
</dbReference>
<gene>
    <name evidence="2" type="ORF">AB5J58_17075</name>
</gene>
<dbReference type="PANTHER" id="PTHR43798">
    <property type="entry name" value="MONOACYLGLYCEROL LIPASE"/>
    <property type="match status" value="1"/>
</dbReference>
<organism evidence="2">
    <name type="scientific">Streptomyces sp. R08</name>
    <dbReference type="NCBI Taxonomy" id="3238624"/>
    <lineage>
        <taxon>Bacteria</taxon>
        <taxon>Bacillati</taxon>
        <taxon>Actinomycetota</taxon>
        <taxon>Actinomycetes</taxon>
        <taxon>Kitasatosporales</taxon>
        <taxon>Streptomycetaceae</taxon>
        <taxon>Streptomyces</taxon>
    </lineage>
</organism>
<dbReference type="Pfam" id="PF00561">
    <property type="entry name" value="Abhydrolase_1"/>
    <property type="match status" value="1"/>
</dbReference>
<dbReference type="Gene3D" id="3.40.50.1820">
    <property type="entry name" value="alpha/beta hydrolase"/>
    <property type="match status" value="1"/>
</dbReference>